<dbReference type="PANTHER" id="PTHR11241">
    <property type="entry name" value="DEOXYURIDINE 5'-TRIPHOSPHATE NUCLEOTIDOHYDROLASE"/>
    <property type="match status" value="1"/>
</dbReference>
<comment type="pathway">
    <text evidence="1">Pyrimidine metabolism; dUMP biosynthesis; dUMP from dCTP (dUTP route): step 2/2.</text>
</comment>
<feature type="compositionally biased region" description="Acidic residues" evidence="6">
    <location>
        <begin position="208"/>
        <end position="219"/>
    </location>
</feature>
<dbReference type="GO" id="GO:0046081">
    <property type="term" value="P:dUTP catabolic process"/>
    <property type="evidence" value="ECO:0007669"/>
    <property type="project" value="InterPro"/>
</dbReference>
<evidence type="ECO:0000256" key="6">
    <source>
        <dbReference type="SAM" id="MobiDB-lite"/>
    </source>
</evidence>
<accession>A0A8J5FHR6</accession>
<dbReference type="InterPro" id="IPR036157">
    <property type="entry name" value="dUTPase-like_sf"/>
</dbReference>
<dbReference type="InterPro" id="IPR001969">
    <property type="entry name" value="Aspartic_peptidase_AS"/>
</dbReference>
<dbReference type="InterPro" id="IPR018061">
    <property type="entry name" value="Retropepsins"/>
</dbReference>
<dbReference type="SUPFAM" id="SSF51283">
    <property type="entry name" value="dUTPase-like"/>
    <property type="match status" value="1"/>
</dbReference>
<evidence type="ECO:0000313" key="9">
    <source>
        <dbReference type="EMBL" id="KAG6488277.1"/>
    </source>
</evidence>
<sequence>MDPYRAVIGTMEIDLTGGTQLVYIAPNMLISIEDFYNHIELAIQTHSYEEWNSAESNLLITRGLIGRLTNTSYAGFRYNIQNVADYLASTGIHAVAASPRSITDLQGMRWISQPPTGSQIRNPQEVRTSTLLDGSVALTFQGYKATKEQELRRISSFDIERITDEGEEEFAGKDDGIPLVNQVEDDEAATSKVAISEAVFPNIWENTPWEDDPEFDLEDLPTPPREEYFQENEEEEDDDKEAYFLGLENLENEYPSLSPTTVLQQPRWDDEDEVSDEYWQNVVEQVERIEEHYEAEQAMTNEVRRLSIQEETTSQEGNEPNEWLPYAGQNNEAAHMGTDSIMEQLETLDYPILRSMVEQATNENVLASSSAISRYNPPQEPLMGQDTIYMLGAENCGWRSQVFVGDKMKNCQHQWEENQVITDSKMTVCPACGPFYLNKTLKLKKTEVIPPYHKEERVIQELLDYTSYLRSIMHKVPQQEEQFLKVKCLTSTAKIPVQKTKGAAGYDLFLDEEVHILPQQQYMAKTGISLEFTYGYYARIAPRSGTALRLNYLINAGVIDSDFRGEIMTPPVIEVTNHENTERGGGLFGSTDEIEPGPSTQELTFSASKKSLINRLYNMQVILQIPGISNTKVQAILDTGATTCCICKNAMPEEALRIEGIYEEFSRGHVEGTNNQLADALSRIVRYVTNKVTLPECQLQLLKQVCESVEETQDASDNTKEILGNTIKTLFTRALLSDGGVEAAGLVLAVTGCCCVGRSGSAWLLVGAGDGACGVAVCRLAASGRAASWVFVVVCSISRPRLFDLRNWSVWLDNFVRFSAASVIVVNMDVVSLRWQSSFWAKSWSLTVSGDLVMMLSFEDVVEATDFRDLNRFQKSETSGGVGDGVAVFAL</sequence>
<dbReference type="UniPathway" id="UPA00610">
    <property type="reaction ID" value="UER00666"/>
</dbReference>
<evidence type="ECO:0000256" key="1">
    <source>
        <dbReference type="ARBA" id="ARBA00005142"/>
    </source>
</evidence>
<evidence type="ECO:0000256" key="4">
    <source>
        <dbReference type="ARBA" id="ARBA00022801"/>
    </source>
</evidence>
<feature type="domain" description="Retropepsins" evidence="7">
    <location>
        <begin position="628"/>
        <end position="654"/>
    </location>
</feature>
<feature type="compositionally biased region" description="Acidic residues" evidence="6">
    <location>
        <begin position="229"/>
        <end position="238"/>
    </location>
</feature>
<dbReference type="InterPro" id="IPR029054">
    <property type="entry name" value="dUTPase-like"/>
</dbReference>
<organism evidence="9 10">
    <name type="scientific">Zingiber officinale</name>
    <name type="common">Ginger</name>
    <name type="synonym">Amomum zingiber</name>
    <dbReference type="NCBI Taxonomy" id="94328"/>
    <lineage>
        <taxon>Eukaryota</taxon>
        <taxon>Viridiplantae</taxon>
        <taxon>Streptophyta</taxon>
        <taxon>Embryophyta</taxon>
        <taxon>Tracheophyta</taxon>
        <taxon>Spermatophyta</taxon>
        <taxon>Magnoliopsida</taxon>
        <taxon>Liliopsida</taxon>
        <taxon>Zingiberales</taxon>
        <taxon>Zingiberaceae</taxon>
        <taxon>Zingiber</taxon>
    </lineage>
</organism>
<feature type="domain" description="dUTPase-like" evidence="8">
    <location>
        <begin position="493"/>
        <end position="568"/>
    </location>
</feature>
<proteinExistence type="inferred from homology"/>
<dbReference type="EC" id="3.6.1.23" evidence="3"/>
<evidence type="ECO:0000259" key="8">
    <source>
        <dbReference type="Pfam" id="PF00692"/>
    </source>
</evidence>
<dbReference type="EMBL" id="JACMSC010000015">
    <property type="protein sequence ID" value="KAG6488277.1"/>
    <property type="molecule type" value="Genomic_DNA"/>
</dbReference>
<dbReference type="InterPro" id="IPR008181">
    <property type="entry name" value="dUTPase"/>
</dbReference>
<feature type="region of interest" description="Disordered" evidence="6">
    <location>
        <begin position="205"/>
        <end position="238"/>
    </location>
</feature>
<dbReference type="GO" id="GO:0004190">
    <property type="term" value="F:aspartic-type endopeptidase activity"/>
    <property type="evidence" value="ECO:0007669"/>
    <property type="project" value="InterPro"/>
</dbReference>
<dbReference type="Pfam" id="PF00077">
    <property type="entry name" value="RVP"/>
    <property type="match status" value="1"/>
</dbReference>
<dbReference type="Pfam" id="PF00692">
    <property type="entry name" value="dUTPase"/>
    <property type="match status" value="1"/>
</dbReference>
<comment type="similarity">
    <text evidence="2">Belongs to the dUTPase family.</text>
</comment>
<dbReference type="GO" id="GO:0000287">
    <property type="term" value="F:magnesium ion binding"/>
    <property type="evidence" value="ECO:0007669"/>
    <property type="project" value="InterPro"/>
</dbReference>
<dbReference type="GO" id="GO:0006226">
    <property type="term" value="P:dUMP biosynthetic process"/>
    <property type="evidence" value="ECO:0007669"/>
    <property type="project" value="UniProtKB-UniPathway"/>
</dbReference>
<reference evidence="9 10" key="1">
    <citation type="submission" date="2020-08" db="EMBL/GenBank/DDBJ databases">
        <title>Plant Genome Project.</title>
        <authorList>
            <person name="Zhang R.-G."/>
        </authorList>
    </citation>
    <scope>NUCLEOTIDE SEQUENCE [LARGE SCALE GENOMIC DNA]</scope>
    <source>
        <tissue evidence="9">Rhizome</tissue>
    </source>
</reference>
<keyword evidence="5" id="KW-0546">Nucleotide metabolism</keyword>
<evidence type="ECO:0000259" key="7">
    <source>
        <dbReference type="Pfam" id="PF00077"/>
    </source>
</evidence>
<evidence type="ECO:0000256" key="2">
    <source>
        <dbReference type="ARBA" id="ARBA00006581"/>
    </source>
</evidence>
<evidence type="ECO:0000256" key="5">
    <source>
        <dbReference type="ARBA" id="ARBA00023080"/>
    </source>
</evidence>
<dbReference type="Proteomes" id="UP000734854">
    <property type="component" value="Unassembled WGS sequence"/>
</dbReference>
<dbReference type="InterPro" id="IPR033704">
    <property type="entry name" value="dUTPase_trimeric"/>
</dbReference>
<dbReference type="AlphaFoldDB" id="A0A8J5FHR6"/>
<keyword evidence="10" id="KW-1185">Reference proteome</keyword>
<gene>
    <name evidence="9" type="ORF">ZIOFF_057036</name>
</gene>
<dbReference type="CDD" id="cd07557">
    <property type="entry name" value="trimeric_dUTPase"/>
    <property type="match status" value="1"/>
</dbReference>
<dbReference type="GO" id="GO:0004170">
    <property type="term" value="F:dUTP diphosphatase activity"/>
    <property type="evidence" value="ECO:0007669"/>
    <property type="project" value="UniProtKB-EC"/>
</dbReference>
<name>A0A8J5FHR6_ZINOF</name>
<protein>
    <recommendedName>
        <fullName evidence="3">dUTP diphosphatase</fullName>
        <ecNumber evidence="3">3.6.1.23</ecNumber>
    </recommendedName>
</protein>
<evidence type="ECO:0000313" key="10">
    <source>
        <dbReference type="Proteomes" id="UP000734854"/>
    </source>
</evidence>
<evidence type="ECO:0000256" key="3">
    <source>
        <dbReference type="ARBA" id="ARBA00012379"/>
    </source>
</evidence>
<dbReference type="GO" id="GO:0006508">
    <property type="term" value="P:proteolysis"/>
    <property type="evidence" value="ECO:0007669"/>
    <property type="project" value="InterPro"/>
</dbReference>
<dbReference type="PANTHER" id="PTHR11241:SF0">
    <property type="entry name" value="DEOXYURIDINE 5'-TRIPHOSPHATE NUCLEOTIDOHYDROLASE"/>
    <property type="match status" value="1"/>
</dbReference>
<dbReference type="Gene3D" id="2.70.40.10">
    <property type="match status" value="1"/>
</dbReference>
<dbReference type="PROSITE" id="PS00141">
    <property type="entry name" value="ASP_PROTEASE"/>
    <property type="match status" value="1"/>
</dbReference>
<keyword evidence="4" id="KW-0378">Hydrolase</keyword>
<comment type="caution">
    <text evidence="9">The sequence shown here is derived from an EMBL/GenBank/DDBJ whole genome shotgun (WGS) entry which is preliminary data.</text>
</comment>